<feature type="domain" description="AAA+ ATPase" evidence="7">
    <location>
        <begin position="199"/>
        <end position="353"/>
    </location>
</feature>
<dbReference type="InterPro" id="IPR025753">
    <property type="entry name" value="AAA_N_dom"/>
</dbReference>
<dbReference type="Pfam" id="PF25568">
    <property type="entry name" value="AAA_lid_At3g28540"/>
    <property type="match status" value="2"/>
</dbReference>
<dbReference type="OMA" id="MHRIMAF"/>
<dbReference type="EMBL" id="CM010715">
    <property type="protein sequence ID" value="RZC45870.1"/>
    <property type="molecule type" value="Genomic_DNA"/>
</dbReference>
<dbReference type="InterPro" id="IPR027417">
    <property type="entry name" value="P-loop_NTPase"/>
</dbReference>
<dbReference type="Gene3D" id="6.10.280.40">
    <property type="match status" value="2"/>
</dbReference>
<comment type="cofactor">
    <cofactor evidence="1">
        <name>Mg(2+)</name>
        <dbReference type="ChEBI" id="CHEBI:18420"/>
    </cofactor>
</comment>
<organism evidence="8 9">
    <name type="scientific">Papaver somniferum</name>
    <name type="common">Opium poppy</name>
    <dbReference type="NCBI Taxonomy" id="3469"/>
    <lineage>
        <taxon>Eukaryota</taxon>
        <taxon>Viridiplantae</taxon>
        <taxon>Streptophyta</taxon>
        <taxon>Embryophyta</taxon>
        <taxon>Tracheophyta</taxon>
        <taxon>Spermatophyta</taxon>
        <taxon>Magnoliopsida</taxon>
        <taxon>Ranunculales</taxon>
        <taxon>Papaveraceae</taxon>
        <taxon>Papaveroideae</taxon>
        <taxon>Papaver</taxon>
    </lineage>
</organism>
<dbReference type="InterPro" id="IPR003959">
    <property type="entry name" value="ATPase_AAA_core"/>
</dbReference>
<feature type="domain" description="AAA+ ATPase" evidence="7">
    <location>
        <begin position="605"/>
        <end position="747"/>
    </location>
</feature>
<protein>
    <recommendedName>
        <fullName evidence="7">AAA+ ATPase domain-containing protein</fullName>
    </recommendedName>
</protein>
<keyword evidence="6" id="KW-0812">Transmembrane</keyword>
<dbReference type="PROSITE" id="PS00674">
    <property type="entry name" value="AAA"/>
    <property type="match status" value="2"/>
</dbReference>
<dbReference type="SUPFAM" id="SSF52540">
    <property type="entry name" value="P-loop containing nucleoside triphosphate hydrolases"/>
    <property type="match status" value="2"/>
</dbReference>
<dbReference type="Proteomes" id="UP000316621">
    <property type="component" value="Chromosome 1"/>
</dbReference>
<feature type="compositionally biased region" description="Basic and acidic residues" evidence="5">
    <location>
        <begin position="811"/>
        <end position="830"/>
    </location>
</feature>
<reference evidence="8 9" key="1">
    <citation type="journal article" date="2018" name="Science">
        <title>The opium poppy genome and morphinan production.</title>
        <authorList>
            <person name="Guo L."/>
            <person name="Winzer T."/>
            <person name="Yang X."/>
            <person name="Li Y."/>
            <person name="Ning Z."/>
            <person name="He Z."/>
            <person name="Teodor R."/>
            <person name="Lu Y."/>
            <person name="Bowser T.A."/>
            <person name="Graham I.A."/>
            <person name="Ye K."/>
        </authorList>
    </citation>
    <scope>NUCLEOTIDE SEQUENCE [LARGE SCALE GENOMIC DNA]</scope>
    <source>
        <strain evidence="9">cv. HN1</strain>
        <tissue evidence="8">Leaves</tissue>
    </source>
</reference>
<feature type="region of interest" description="Disordered" evidence="5">
    <location>
        <begin position="422"/>
        <end position="451"/>
    </location>
</feature>
<accession>A0A4Y7IDQ7</accession>
<evidence type="ECO:0000259" key="7">
    <source>
        <dbReference type="SMART" id="SM00382"/>
    </source>
</evidence>
<dbReference type="InterPro" id="IPR058017">
    <property type="entry name" value="At3g28540-like_C"/>
</dbReference>
<feature type="compositionally biased region" description="Basic and acidic residues" evidence="5">
    <location>
        <begin position="422"/>
        <end position="435"/>
    </location>
</feature>
<evidence type="ECO:0000313" key="9">
    <source>
        <dbReference type="Proteomes" id="UP000316621"/>
    </source>
</evidence>
<feature type="region of interest" description="Disordered" evidence="5">
    <location>
        <begin position="811"/>
        <end position="842"/>
    </location>
</feature>
<dbReference type="SMART" id="SM00382">
    <property type="entry name" value="AAA"/>
    <property type="match status" value="2"/>
</dbReference>
<dbReference type="STRING" id="3469.A0A4Y7IDQ7"/>
<keyword evidence="3" id="KW-0460">Magnesium</keyword>
<evidence type="ECO:0000256" key="5">
    <source>
        <dbReference type="SAM" id="MobiDB-lite"/>
    </source>
</evidence>
<keyword evidence="6" id="KW-1133">Transmembrane helix</keyword>
<gene>
    <name evidence="8" type="ORF">C5167_038822</name>
</gene>
<dbReference type="InterPro" id="IPR003593">
    <property type="entry name" value="AAA+_ATPase"/>
</dbReference>
<proteinExistence type="inferred from homology"/>
<dbReference type="PANTHER" id="PTHR23070">
    <property type="entry name" value="BCS1 AAA-TYPE ATPASE"/>
    <property type="match status" value="1"/>
</dbReference>
<evidence type="ECO:0000256" key="2">
    <source>
        <dbReference type="ARBA" id="ARBA00007448"/>
    </source>
</evidence>
<dbReference type="GO" id="GO:0006950">
    <property type="term" value="P:response to stress"/>
    <property type="evidence" value="ECO:0007669"/>
    <property type="project" value="UniProtKB-ARBA"/>
</dbReference>
<dbReference type="GO" id="GO:0005524">
    <property type="term" value="F:ATP binding"/>
    <property type="evidence" value="ECO:0007669"/>
    <property type="project" value="InterPro"/>
</dbReference>
<evidence type="ECO:0000256" key="4">
    <source>
        <dbReference type="ARBA" id="ARBA00049360"/>
    </source>
</evidence>
<name>A0A4Y7IDQ7_PAPSO</name>
<dbReference type="Pfam" id="PF00004">
    <property type="entry name" value="AAA"/>
    <property type="match status" value="2"/>
</dbReference>
<dbReference type="AlphaFoldDB" id="A0A4Y7IDQ7"/>
<feature type="transmembrane region" description="Helical" evidence="6">
    <location>
        <begin position="7"/>
        <end position="25"/>
    </location>
</feature>
<evidence type="ECO:0000313" key="8">
    <source>
        <dbReference type="EMBL" id="RZC45870.1"/>
    </source>
</evidence>
<feature type="region of interest" description="Disordered" evidence="5">
    <location>
        <begin position="271"/>
        <end position="297"/>
    </location>
</feature>
<dbReference type="CDD" id="cd19510">
    <property type="entry name" value="RecA-like_BCS1"/>
    <property type="match status" value="1"/>
</dbReference>
<evidence type="ECO:0000256" key="3">
    <source>
        <dbReference type="ARBA" id="ARBA00022842"/>
    </source>
</evidence>
<comment type="similarity">
    <text evidence="2">Belongs to the AAA ATPase family. BCS1 subfamily.</text>
</comment>
<dbReference type="Gramene" id="RZC45870">
    <property type="protein sequence ID" value="RZC45870"/>
    <property type="gene ID" value="C5167_038822"/>
</dbReference>
<dbReference type="Gene3D" id="3.40.50.300">
    <property type="entry name" value="P-loop containing nucleotide triphosphate hydrolases"/>
    <property type="match status" value="2"/>
</dbReference>
<sequence>MSSMGEIWMGMGILMGGIMFAYTMIQQFVPRHVADYLSAYMHRIMAFANPCMEISFDEFTGVERLKLSQAYSAVEAYLGPKSSKLAKRLKAQIVKGNKDLAFSMDDYEEIIDDFQGVKIWWSMGKTIPETKFFSYYPSATEKRHLRLKFHRRYREIVTKSYLKHVIKEGKASMIENRHIRLYSNNANQGDYYMKIGKPWKRGYLLYGPPGTGKSSMIAAMAKLLNYDIYDLELTAVKDNSELKKLLQDTSNKSITVIEDVDCSLDLTGKRKKKKKEDEDEKDPIKEKADDEEEESKQGSKVTLSGLLNVIDGLWSACGKERIIVFTTNYVEKLDPALIRRGRMDKHIEMSYCCFEGFKVFAKNYLDLESHELFDTVRRLIGEVKISPADVAENLMPKTMKRDSRVCLQNLIKTLEKIKEDEKLKAEEESKKKENDDGAAINPNDDSTVHPEAYLRPKTCELARKMKAQFGTNKKLILTMADYEEIVDEFEGIKIWWYVGKTVSQRPIASDFEHRHLSLQFHRQHREIITGSYMYHVIKEGEAILRENRQRKLYSNNRTSWNRLVFDHPVKFEHIAMDPVKKKEIIDDLISFSNGKEYYEGIGKAWKRGYLLYGPPGTGKSSMVAAMANLLNYDIYDLELTAVKDNGDLRILMHETSKKSIIVMEDIDCCLDITKKRNDSVSKKDKEVADSIESRVTLSGLLNVIDGLWSASSGERIIVFTTNHIENIDPALIRKGRMDKHIEMSYCCFEGFKVLAKNYLKLDSHELFETIENLISQEQITPADVAEHLIPKTINKDPEHCLKNLIQTLEKRKEDRVANQQEEPKAEDKSEIPNPQEVEEKTD</sequence>
<dbReference type="Pfam" id="PF14363">
    <property type="entry name" value="AAA_assoc"/>
    <property type="match status" value="2"/>
</dbReference>
<comment type="catalytic activity">
    <reaction evidence="4">
        <text>ATP + H2O = ADP + phosphate + H(+)</text>
        <dbReference type="Rhea" id="RHEA:13065"/>
        <dbReference type="ChEBI" id="CHEBI:15377"/>
        <dbReference type="ChEBI" id="CHEBI:15378"/>
        <dbReference type="ChEBI" id="CHEBI:30616"/>
        <dbReference type="ChEBI" id="CHEBI:43474"/>
        <dbReference type="ChEBI" id="CHEBI:456216"/>
    </reaction>
</comment>
<evidence type="ECO:0000256" key="1">
    <source>
        <dbReference type="ARBA" id="ARBA00001946"/>
    </source>
</evidence>
<dbReference type="InterPro" id="IPR003960">
    <property type="entry name" value="ATPase_AAA_CS"/>
</dbReference>
<evidence type="ECO:0000256" key="6">
    <source>
        <dbReference type="SAM" id="Phobius"/>
    </source>
</evidence>
<keyword evidence="6" id="KW-0472">Membrane</keyword>
<keyword evidence="9" id="KW-1185">Reference proteome</keyword>
<dbReference type="InterPro" id="IPR050747">
    <property type="entry name" value="Mitochondrial_chaperone_BCS1"/>
</dbReference>
<dbReference type="GO" id="GO:0016887">
    <property type="term" value="F:ATP hydrolysis activity"/>
    <property type="evidence" value="ECO:0007669"/>
    <property type="project" value="InterPro"/>
</dbReference>